<gene>
    <name evidence="2" type="primary">pol_3542</name>
    <name evidence="2" type="ORF">AVEN_142894_1</name>
</gene>
<dbReference type="PROSITE" id="PS50878">
    <property type="entry name" value="RT_POL"/>
    <property type="match status" value="1"/>
</dbReference>
<accession>A0A4Y2FN54</accession>
<dbReference type="PANTHER" id="PTHR36688:SF2">
    <property type="entry name" value="ENDONUCLEASE_EXONUCLEASE_PHOSPHATASE DOMAIN-CONTAINING PROTEIN"/>
    <property type="match status" value="1"/>
</dbReference>
<keyword evidence="2" id="KW-0548">Nucleotidyltransferase</keyword>
<name>A0A4Y2FN54_ARAVE</name>
<reference evidence="2 3" key="1">
    <citation type="journal article" date="2019" name="Sci. Rep.">
        <title>Orb-weaving spider Araneus ventricosus genome elucidates the spidroin gene catalogue.</title>
        <authorList>
            <person name="Kono N."/>
            <person name="Nakamura H."/>
            <person name="Ohtoshi R."/>
            <person name="Moran D.A.P."/>
            <person name="Shinohara A."/>
            <person name="Yoshida Y."/>
            <person name="Fujiwara M."/>
            <person name="Mori M."/>
            <person name="Tomita M."/>
            <person name="Arakawa K."/>
        </authorList>
    </citation>
    <scope>NUCLEOTIDE SEQUENCE [LARGE SCALE GENOMIC DNA]</scope>
</reference>
<dbReference type="Proteomes" id="UP000499080">
    <property type="component" value="Unassembled WGS sequence"/>
</dbReference>
<dbReference type="AlphaFoldDB" id="A0A4Y2FN54"/>
<evidence type="ECO:0000313" key="2">
    <source>
        <dbReference type="EMBL" id="GBM41915.1"/>
    </source>
</evidence>
<dbReference type="InterPro" id="IPR043502">
    <property type="entry name" value="DNA/RNA_pol_sf"/>
</dbReference>
<evidence type="ECO:0000313" key="3">
    <source>
        <dbReference type="Proteomes" id="UP000499080"/>
    </source>
</evidence>
<proteinExistence type="predicted"/>
<keyword evidence="3" id="KW-1185">Reference proteome</keyword>
<dbReference type="CDD" id="cd01650">
    <property type="entry name" value="RT_nLTR_like"/>
    <property type="match status" value="1"/>
</dbReference>
<keyword evidence="2" id="KW-0695">RNA-directed DNA polymerase</keyword>
<dbReference type="InterPro" id="IPR000477">
    <property type="entry name" value="RT_dom"/>
</dbReference>
<feature type="domain" description="Reverse transcriptase" evidence="1">
    <location>
        <begin position="448"/>
        <end position="715"/>
    </location>
</feature>
<organism evidence="2 3">
    <name type="scientific">Araneus ventricosus</name>
    <name type="common">Orbweaver spider</name>
    <name type="synonym">Epeira ventricosa</name>
    <dbReference type="NCBI Taxonomy" id="182803"/>
    <lineage>
        <taxon>Eukaryota</taxon>
        <taxon>Metazoa</taxon>
        <taxon>Ecdysozoa</taxon>
        <taxon>Arthropoda</taxon>
        <taxon>Chelicerata</taxon>
        <taxon>Arachnida</taxon>
        <taxon>Araneae</taxon>
        <taxon>Araneomorphae</taxon>
        <taxon>Entelegynae</taxon>
        <taxon>Araneoidea</taxon>
        <taxon>Araneidae</taxon>
        <taxon>Araneus</taxon>
    </lineage>
</organism>
<evidence type="ECO:0000259" key="1">
    <source>
        <dbReference type="PROSITE" id="PS50878"/>
    </source>
</evidence>
<dbReference type="InterPro" id="IPR052560">
    <property type="entry name" value="RdDP_mobile_element"/>
</dbReference>
<sequence length="865" mass="100129">MTPRSERPIKVVIRGIPPETPAEYVKESLIEEYNFEIEKVAQLTQFKTKRPLPIYQITLNNTEVNKGIWNVNTLMLMKVTVRKFERKTGTIQCFNCNQWHHSAAGCGYKPRCIKCGGPHAKDQCTEKPKDVPLCINCKKEGHVASYKGCEMYPKPKDRRTHFPASRKVDSAFSYADMANLSSDHNPVIIEFDLDIIPIILNKRKVTTNWQTFKNYLNSNVKYALPNISNPSEIEIHIKNLTTDILNAYHNSSRPLKPNEELYLPPHIRELKTERNRSKKVWQRSRDPVSKNSYNITQARFRSAITDFNQITYSNEIEQLNIYDGSLWRRTKRLKTKRSNIPQLKNPNSNLPAHTNLEKAEILANHFETQFTPNDIRDPNTENTVINSIEKFNSNSSPNKFKNVKPSEITDYLKKIKINKTPGMDGITNKMLKNLPLKIILKLTNIYNYLFKFNYFPNCWKTARILPILKPGKDPTHAVSYRPISLLPTLSKLGEKLILNRYMKHANKIKIPIPQQFGFTAQLSITHQLLRVIEHIHEGKANRLATAAIFLDIAKAFDKVWIQGLIHKLIAYHFPPYIIKIICSYLQDRYFTVAVKETDSSSRKLNAGVPQGGILAPYIFVLFMNDIPQQRNITLSLYADDTAILAQGKTPEQTLTPLQNYVIKLEAWLVRWKIKLNVDKTEAIVFFKHSTKWPKINIYNTPINWKNEIKYLGVIIDKNINFHSHINHTRDKYNKAFRAQYSLICRNSGLSIDNKLLIYLAYLRPVITYASPIWACTAKTNLNKLETLENKTIRMIARAHWYQRTDEIRHALNIPSLKQFIHKLSTKFYSSLPTIANPEIAKIPNYDVSNSNNCKRPRYTLNLVDS</sequence>
<dbReference type="OrthoDB" id="409048at2759"/>
<dbReference type="EMBL" id="BGPR01000979">
    <property type="protein sequence ID" value="GBM41915.1"/>
    <property type="molecule type" value="Genomic_DNA"/>
</dbReference>
<dbReference type="SUPFAM" id="SSF56672">
    <property type="entry name" value="DNA/RNA polymerases"/>
    <property type="match status" value="1"/>
</dbReference>
<dbReference type="PANTHER" id="PTHR36688">
    <property type="entry name" value="ENDO/EXONUCLEASE/PHOSPHATASE DOMAIN-CONTAINING PROTEIN"/>
    <property type="match status" value="1"/>
</dbReference>
<comment type="caution">
    <text evidence="2">The sequence shown here is derived from an EMBL/GenBank/DDBJ whole genome shotgun (WGS) entry which is preliminary data.</text>
</comment>
<protein>
    <submittedName>
        <fullName evidence="2">RNA-directed DNA polymerase from mobile element jockey</fullName>
    </submittedName>
</protein>
<dbReference type="Pfam" id="PF00078">
    <property type="entry name" value="RVT_1"/>
    <property type="match status" value="1"/>
</dbReference>
<keyword evidence="2" id="KW-0808">Transferase</keyword>
<dbReference type="GO" id="GO:0003964">
    <property type="term" value="F:RNA-directed DNA polymerase activity"/>
    <property type="evidence" value="ECO:0007669"/>
    <property type="project" value="UniProtKB-KW"/>
</dbReference>